<dbReference type="EMBL" id="PDWW01000033">
    <property type="protein sequence ID" value="KAF1722502.1"/>
    <property type="molecule type" value="Genomic_DNA"/>
</dbReference>
<dbReference type="SUPFAM" id="SSF47413">
    <property type="entry name" value="lambda repressor-like DNA-binding domains"/>
    <property type="match status" value="1"/>
</dbReference>
<dbReference type="CDD" id="cd00093">
    <property type="entry name" value="HTH_XRE"/>
    <property type="match status" value="1"/>
</dbReference>
<dbReference type="Gene3D" id="1.10.260.40">
    <property type="entry name" value="lambda repressor-like DNA-binding domains"/>
    <property type="match status" value="1"/>
</dbReference>
<dbReference type="Pfam" id="PF13443">
    <property type="entry name" value="HTH_26"/>
    <property type="match status" value="1"/>
</dbReference>
<gene>
    <name evidence="2" type="ORF">CSC78_17240</name>
</gene>
<protein>
    <submittedName>
        <fullName evidence="2">Transcriptional regulator</fullName>
    </submittedName>
</protein>
<proteinExistence type="predicted"/>
<reference evidence="2 3" key="1">
    <citation type="submission" date="2017-10" db="EMBL/GenBank/DDBJ databases">
        <title>Whole genome sequencing of members of genus Pseudoxanthomonas.</title>
        <authorList>
            <person name="Kumar S."/>
            <person name="Bansal K."/>
            <person name="Kaur A."/>
            <person name="Patil P."/>
            <person name="Sharma S."/>
            <person name="Patil P.B."/>
        </authorList>
    </citation>
    <scope>NUCLEOTIDE SEQUENCE [LARGE SCALE GENOMIC DNA]</scope>
    <source>
        <strain evidence="2 3">DSM 17109</strain>
    </source>
</reference>
<comment type="caution">
    <text evidence="2">The sequence shown here is derived from an EMBL/GenBank/DDBJ whole genome shotgun (WGS) entry which is preliminary data.</text>
</comment>
<sequence length="329" mass="37229">MEASRLACDSRLAPSDWGAAWIGRARPPDRAAVRARVSERVIMRVMAGVSGVAAPWAWPSALFNPHRRGKLRRINRYRNPLPMAVSVDLIDALKRCLRAQNLTYRELAARIRMSEAAVKRMFSRRAMSLQRLEQICEVLDVGLAELSAEASRGRKAMALLSEAQEQALVDEPTLLLALFLTLNRWRQDDVMGHFGFTPAQWTGLLVKLDRLGIIELMPGNRGRALTARNFRWRADGPMERYFRHTLLTDYFADPFDGEQDALLLLSGSLSVDGIKQLRQRLEEVAREFDALLARDATLPAEDRVGVSLVLAQKPWLLQLFNPYRRSRGA</sequence>
<feature type="domain" description="HTH cro/C1-type" evidence="1">
    <location>
        <begin position="93"/>
        <end position="146"/>
    </location>
</feature>
<evidence type="ECO:0000313" key="2">
    <source>
        <dbReference type="EMBL" id="KAF1722502.1"/>
    </source>
</evidence>
<dbReference type="InterPro" id="IPR001387">
    <property type="entry name" value="Cro/C1-type_HTH"/>
</dbReference>
<evidence type="ECO:0000313" key="3">
    <source>
        <dbReference type="Proteomes" id="UP000781710"/>
    </source>
</evidence>
<evidence type="ECO:0000259" key="1">
    <source>
        <dbReference type="PROSITE" id="PS50943"/>
    </source>
</evidence>
<organism evidence="2 3">
    <name type="scientific">Pseudoxanthomonas japonensis</name>
    <dbReference type="NCBI Taxonomy" id="69284"/>
    <lineage>
        <taxon>Bacteria</taxon>
        <taxon>Pseudomonadati</taxon>
        <taxon>Pseudomonadota</taxon>
        <taxon>Gammaproteobacteria</taxon>
        <taxon>Lysobacterales</taxon>
        <taxon>Lysobacteraceae</taxon>
        <taxon>Pseudoxanthomonas</taxon>
    </lineage>
</organism>
<name>A0ABQ6ZD43_9GAMM</name>
<dbReference type="PROSITE" id="PS50943">
    <property type="entry name" value="HTH_CROC1"/>
    <property type="match status" value="1"/>
</dbReference>
<accession>A0ABQ6ZD43</accession>
<dbReference type="Proteomes" id="UP000781710">
    <property type="component" value="Unassembled WGS sequence"/>
</dbReference>
<keyword evidence="3" id="KW-1185">Reference proteome</keyword>
<dbReference type="SMART" id="SM00530">
    <property type="entry name" value="HTH_XRE"/>
    <property type="match status" value="1"/>
</dbReference>
<dbReference type="InterPro" id="IPR010982">
    <property type="entry name" value="Lambda_DNA-bd_dom_sf"/>
</dbReference>